<dbReference type="Pfam" id="PF00005">
    <property type="entry name" value="ABC_tran"/>
    <property type="match status" value="1"/>
</dbReference>
<evidence type="ECO:0000256" key="8">
    <source>
        <dbReference type="ARBA" id="ARBA00022967"/>
    </source>
</evidence>
<dbReference type="Gene3D" id="3.40.50.300">
    <property type="entry name" value="P-loop containing nucleotide triphosphate hydrolases"/>
    <property type="match status" value="1"/>
</dbReference>
<keyword evidence="5" id="KW-0533">Nickel</keyword>
<evidence type="ECO:0000256" key="2">
    <source>
        <dbReference type="ARBA" id="ARBA00005417"/>
    </source>
</evidence>
<dbReference type="PANTHER" id="PTHR43297">
    <property type="entry name" value="OLIGOPEPTIDE TRANSPORT ATP-BINDING PROTEIN APPD"/>
    <property type="match status" value="1"/>
</dbReference>
<evidence type="ECO:0000256" key="11">
    <source>
        <dbReference type="ARBA" id="ARBA00023136"/>
    </source>
</evidence>
<keyword evidence="7 17" id="KW-0067">ATP-binding</keyword>
<organism evidence="17 18">
    <name type="scientific">Gracilibacillus salinarum</name>
    <dbReference type="NCBI Taxonomy" id="2932255"/>
    <lineage>
        <taxon>Bacteria</taxon>
        <taxon>Bacillati</taxon>
        <taxon>Bacillota</taxon>
        <taxon>Bacilli</taxon>
        <taxon>Bacillales</taxon>
        <taxon>Bacillaceae</taxon>
        <taxon>Gracilibacillus</taxon>
    </lineage>
</organism>
<evidence type="ECO:0000313" key="18">
    <source>
        <dbReference type="Proteomes" id="UP000831537"/>
    </source>
</evidence>
<evidence type="ECO:0000256" key="4">
    <source>
        <dbReference type="ARBA" id="ARBA00022475"/>
    </source>
</evidence>
<dbReference type="EMBL" id="CP095071">
    <property type="protein sequence ID" value="UOQ85003.1"/>
    <property type="molecule type" value="Genomic_DNA"/>
</dbReference>
<comment type="subcellular location">
    <subcellularLocation>
        <location evidence="1">Cell membrane</location>
        <topology evidence="1">Peripheral membrane protein</topology>
    </subcellularLocation>
</comment>
<evidence type="ECO:0000256" key="10">
    <source>
        <dbReference type="ARBA" id="ARBA00023112"/>
    </source>
</evidence>
<keyword evidence="6" id="KW-0547">Nucleotide-binding</keyword>
<dbReference type="InterPro" id="IPR003439">
    <property type="entry name" value="ABC_transporter-like_ATP-bd"/>
</dbReference>
<dbReference type="InterPro" id="IPR027417">
    <property type="entry name" value="P-loop_NTPase"/>
</dbReference>
<dbReference type="EC" id="7.2.2.11" evidence="13"/>
<protein>
    <recommendedName>
        <fullName evidence="14">Nickel import system ATP-binding protein NikD</fullName>
        <ecNumber evidence="13">7.2.2.11</ecNumber>
    </recommendedName>
</protein>
<dbReference type="SMART" id="SM00382">
    <property type="entry name" value="AAA"/>
    <property type="match status" value="1"/>
</dbReference>
<dbReference type="InterPro" id="IPR017871">
    <property type="entry name" value="ABC_transporter-like_CS"/>
</dbReference>
<keyword evidence="4" id="KW-1003">Cell membrane</keyword>
<comment type="catalytic activity">
    <reaction evidence="15">
        <text>Ni(2+)(out) + ATP + H2O = Ni(2+)(in) + ADP + phosphate + H(+)</text>
        <dbReference type="Rhea" id="RHEA:15557"/>
        <dbReference type="ChEBI" id="CHEBI:15377"/>
        <dbReference type="ChEBI" id="CHEBI:15378"/>
        <dbReference type="ChEBI" id="CHEBI:30616"/>
        <dbReference type="ChEBI" id="CHEBI:43474"/>
        <dbReference type="ChEBI" id="CHEBI:49786"/>
        <dbReference type="ChEBI" id="CHEBI:456216"/>
        <dbReference type="EC" id="7.2.2.11"/>
    </reaction>
    <physiologicalReaction direction="left-to-right" evidence="15">
        <dbReference type="Rhea" id="RHEA:15558"/>
    </physiologicalReaction>
</comment>
<dbReference type="Proteomes" id="UP000831537">
    <property type="component" value="Chromosome"/>
</dbReference>
<evidence type="ECO:0000256" key="13">
    <source>
        <dbReference type="ARBA" id="ARBA00039098"/>
    </source>
</evidence>
<evidence type="ECO:0000256" key="14">
    <source>
        <dbReference type="ARBA" id="ARBA00044143"/>
    </source>
</evidence>
<evidence type="ECO:0000256" key="7">
    <source>
        <dbReference type="ARBA" id="ARBA00022840"/>
    </source>
</evidence>
<evidence type="ECO:0000256" key="3">
    <source>
        <dbReference type="ARBA" id="ARBA00022448"/>
    </source>
</evidence>
<evidence type="ECO:0000259" key="16">
    <source>
        <dbReference type="PROSITE" id="PS50893"/>
    </source>
</evidence>
<proteinExistence type="inferred from homology"/>
<keyword evidence="3" id="KW-0813">Transport</keyword>
<dbReference type="RefSeq" id="WP_244743602.1">
    <property type="nucleotide sequence ID" value="NZ_CP095071.1"/>
</dbReference>
<accession>A0ABY4GKV9</accession>
<dbReference type="PANTHER" id="PTHR43297:SF13">
    <property type="entry name" value="NICKEL ABC TRANSPORTER, ATP-BINDING PROTEIN"/>
    <property type="match status" value="1"/>
</dbReference>
<evidence type="ECO:0000256" key="12">
    <source>
        <dbReference type="ARBA" id="ARBA00038669"/>
    </source>
</evidence>
<reference evidence="17 18" key="1">
    <citation type="submission" date="2022-04" db="EMBL/GenBank/DDBJ databases">
        <title>Gracilibacillus sp. isolated from saltern.</title>
        <authorList>
            <person name="Won M."/>
            <person name="Lee C.-M."/>
            <person name="Woen H.-Y."/>
            <person name="Kwon S.-W."/>
        </authorList>
    </citation>
    <scope>NUCLEOTIDE SEQUENCE [LARGE SCALE GENOMIC DNA]</scope>
    <source>
        <strain evidence="17 18">SSPM10-3</strain>
    </source>
</reference>
<keyword evidence="11" id="KW-0472">Membrane</keyword>
<keyword evidence="18" id="KW-1185">Reference proteome</keyword>
<dbReference type="GO" id="GO:0005524">
    <property type="term" value="F:ATP binding"/>
    <property type="evidence" value="ECO:0007669"/>
    <property type="project" value="UniProtKB-KW"/>
</dbReference>
<evidence type="ECO:0000256" key="15">
    <source>
        <dbReference type="ARBA" id="ARBA00048610"/>
    </source>
</evidence>
<dbReference type="InterPro" id="IPR050388">
    <property type="entry name" value="ABC_Ni/Peptide_Import"/>
</dbReference>
<sequence length="249" mass="27553">MNNLLTIKKLNVLHQQSQHYLLQDINLSLTSGEVLALVGESGSGKSLLAQAILHLLPDNLEQKGEIYYRDQPFSKSQRGKNVILIPQSIDALDPLMKIGKQIEGLMKKAGRHQQMLALLTRLGLGAEIAERYPFQLSGGQARRVLVAIAIGSAADVVIADEPTPGLDQKAKQDMIALLKEVQQAGKTILLITHDFEAALQLAEQIAVLKDGRILEVVNRAEFTGEGERLQHHFTKKMWQSLPQNLFTRS</sequence>
<keyword evidence="9" id="KW-0406">Ion transport</keyword>
<dbReference type="SUPFAM" id="SSF52540">
    <property type="entry name" value="P-loop containing nucleoside triphosphate hydrolases"/>
    <property type="match status" value="1"/>
</dbReference>
<dbReference type="InterPro" id="IPR003593">
    <property type="entry name" value="AAA+_ATPase"/>
</dbReference>
<evidence type="ECO:0000256" key="5">
    <source>
        <dbReference type="ARBA" id="ARBA00022596"/>
    </source>
</evidence>
<evidence type="ECO:0000313" key="17">
    <source>
        <dbReference type="EMBL" id="UOQ85003.1"/>
    </source>
</evidence>
<dbReference type="PROSITE" id="PS00211">
    <property type="entry name" value="ABC_TRANSPORTER_1"/>
    <property type="match status" value="1"/>
</dbReference>
<comment type="subunit">
    <text evidence="12">The complex is composed of two ATP-binding proteins (NikD and NikE), two transmembrane proteins (NikB and NikC) and a solute-binding protein (NikA).</text>
</comment>
<name>A0ABY4GKV9_9BACI</name>
<keyword evidence="8" id="KW-1278">Translocase</keyword>
<gene>
    <name evidence="17" type="ORF">MUN87_20535</name>
</gene>
<evidence type="ECO:0000256" key="9">
    <source>
        <dbReference type="ARBA" id="ARBA00023065"/>
    </source>
</evidence>
<evidence type="ECO:0000256" key="1">
    <source>
        <dbReference type="ARBA" id="ARBA00004202"/>
    </source>
</evidence>
<feature type="domain" description="ABC transporter" evidence="16">
    <location>
        <begin position="7"/>
        <end position="235"/>
    </location>
</feature>
<comment type="similarity">
    <text evidence="2">Belongs to the ABC transporter superfamily.</text>
</comment>
<keyword evidence="10" id="KW-0921">Nickel transport</keyword>
<evidence type="ECO:0000256" key="6">
    <source>
        <dbReference type="ARBA" id="ARBA00022741"/>
    </source>
</evidence>
<dbReference type="PROSITE" id="PS50893">
    <property type="entry name" value="ABC_TRANSPORTER_2"/>
    <property type="match status" value="1"/>
</dbReference>